<dbReference type="GeneID" id="23562546"/>
<evidence type="ECO:0000256" key="4">
    <source>
        <dbReference type="ARBA" id="ARBA00022478"/>
    </source>
</evidence>
<evidence type="ECO:0000256" key="7">
    <source>
        <dbReference type="SAM" id="MobiDB-lite"/>
    </source>
</evidence>
<dbReference type="OrthoDB" id="1746530at2759"/>
<keyword evidence="6" id="KW-0539">Nucleus</keyword>
<gene>
    <name evidence="9" type="ORF">UMAG_01595</name>
</gene>
<dbReference type="InterPro" id="IPR005574">
    <property type="entry name" value="Rpb4/RPC9"/>
</dbReference>
<keyword evidence="10" id="KW-1185">Reference proteome</keyword>
<dbReference type="Gene3D" id="1.20.1250.40">
    <property type="match status" value="1"/>
</dbReference>
<reference evidence="9 10" key="1">
    <citation type="journal article" date="2006" name="Nature">
        <title>Insights from the genome of the biotrophic fungal plant pathogen Ustilago maydis.</title>
        <authorList>
            <person name="Kamper J."/>
            <person name="Kahmann R."/>
            <person name="Bolker M."/>
            <person name="Ma L.J."/>
            <person name="Brefort T."/>
            <person name="Saville B.J."/>
            <person name="Banuett F."/>
            <person name="Kronstad J.W."/>
            <person name="Gold S.E."/>
            <person name="Muller O."/>
            <person name="Perlin M.H."/>
            <person name="Wosten H.A."/>
            <person name="de Vries R."/>
            <person name="Ruiz-Herrera J."/>
            <person name="Reynaga-Pena C.G."/>
            <person name="Snetselaar K."/>
            <person name="McCann M."/>
            <person name="Perez-Martin J."/>
            <person name="Feldbrugge M."/>
            <person name="Basse C.W."/>
            <person name="Steinberg G."/>
            <person name="Ibeas J.I."/>
            <person name="Holloman W."/>
            <person name="Guzman P."/>
            <person name="Farman M."/>
            <person name="Stajich J.E."/>
            <person name="Sentandreu R."/>
            <person name="Gonzalez-Prieto J.M."/>
            <person name="Kennell J.C."/>
            <person name="Molina L."/>
            <person name="Schirawski J."/>
            <person name="Mendoza-Mendoza A."/>
            <person name="Greilinger D."/>
            <person name="Munch K."/>
            <person name="Rossel N."/>
            <person name="Scherer M."/>
            <person name="Vranes M."/>
            <person name="Ladendorf O."/>
            <person name="Vincon V."/>
            <person name="Fuchs U."/>
            <person name="Sandrock B."/>
            <person name="Meng S."/>
            <person name="Ho E.C."/>
            <person name="Cahill M.J."/>
            <person name="Boyce K.J."/>
            <person name="Klose J."/>
            <person name="Klosterman S.J."/>
            <person name="Deelstra H.J."/>
            <person name="Ortiz-Castellanos L."/>
            <person name="Li W."/>
            <person name="Sanchez-Alonso P."/>
            <person name="Schreier P.H."/>
            <person name="Hauser-Hahn I."/>
            <person name="Vaupel M."/>
            <person name="Koopmann E."/>
            <person name="Friedrich G."/>
            <person name="Voss H."/>
            <person name="Schluter T."/>
            <person name="Margolis J."/>
            <person name="Platt D."/>
            <person name="Swimmer C."/>
            <person name="Gnirke A."/>
            <person name="Chen F."/>
            <person name="Vysotskaia V."/>
            <person name="Mannhaupt G."/>
            <person name="Guldener U."/>
            <person name="Munsterkotter M."/>
            <person name="Haase D."/>
            <person name="Oesterheld M."/>
            <person name="Mewes H.W."/>
            <person name="Mauceli E.W."/>
            <person name="DeCaprio D."/>
            <person name="Wade C.M."/>
            <person name="Butler J."/>
            <person name="Young S."/>
            <person name="Jaffe D.B."/>
            <person name="Calvo S."/>
            <person name="Nusbaum C."/>
            <person name="Galagan J."/>
            <person name="Birren B.W."/>
        </authorList>
    </citation>
    <scope>NUCLEOTIDE SEQUENCE [LARGE SCALE GENOMIC DNA]</scope>
    <source>
        <strain evidence="10">DSM 14603 / FGSC 9021 / UM521</strain>
    </source>
</reference>
<dbReference type="KEGG" id="uma:UMAG_01595"/>
<evidence type="ECO:0000256" key="5">
    <source>
        <dbReference type="ARBA" id="ARBA00023163"/>
    </source>
</evidence>
<keyword evidence="5" id="KW-0804">Transcription</keyword>
<dbReference type="EMBL" id="CM003142">
    <property type="protein sequence ID" value="KIS70418.1"/>
    <property type="molecule type" value="Genomic_DNA"/>
</dbReference>
<evidence type="ECO:0000259" key="8">
    <source>
        <dbReference type="SMART" id="SM00657"/>
    </source>
</evidence>
<comment type="similarity">
    <text evidence="2">Belongs to the eukaryotic RPC9 RNA polymerase subunit family.</text>
</comment>
<dbReference type="SMART" id="SM00657">
    <property type="entry name" value="RPOL4c"/>
    <property type="match status" value="1"/>
</dbReference>
<evidence type="ECO:0000313" key="9">
    <source>
        <dbReference type="EMBL" id="KIS70418.1"/>
    </source>
</evidence>
<feature type="domain" description="RNA polymerase Rpb4/RPC9 core" evidence="8">
    <location>
        <begin position="25"/>
        <end position="172"/>
    </location>
</feature>
<dbReference type="RefSeq" id="XP_011387599.1">
    <property type="nucleotide sequence ID" value="XM_011389297.1"/>
</dbReference>
<dbReference type="InParanoid" id="A0A0D1CVH2"/>
<evidence type="ECO:0000256" key="3">
    <source>
        <dbReference type="ARBA" id="ARBA00016672"/>
    </source>
</evidence>
<dbReference type="AlphaFoldDB" id="A0A0D1CVH2"/>
<dbReference type="GO" id="GO:0000166">
    <property type="term" value="F:nucleotide binding"/>
    <property type="evidence" value="ECO:0007669"/>
    <property type="project" value="InterPro"/>
</dbReference>
<dbReference type="eggNOG" id="KOG4168">
    <property type="taxonomic scope" value="Eukaryota"/>
</dbReference>
<organism evidence="9 10">
    <name type="scientific">Mycosarcoma maydis</name>
    <name type="common">Corn smut fungus</name>
    <name type="synonym">Ustilago maydis</name>
    <dbReference type="NCBI Taxonomy" id="5270"/>
    <lineage>
        <taxon>Eukaryota</taxon>
        <taxon>Fungi</taxon>
        <taxon>Dikarya</taxon>
        <taxon>Basidiomycota</taxon>
        <taxon>Ustilaginomycotina</taxon>
        <taxon>Ustilaginomycetes</taxon>
        <taxon>Ustilaginales</taxon>
        <taxon>Ustilaginaceae</taxon>
        <taxon>Mycosarcoma</taxon>
    </lineage>
</organism>
<evidence type="ECO:0000313" key="10">
    <source>
        <dbReference type="Proteomes" id="UP000000561"/>
    </source>
</evidence>
<feature type="region of interest" description="Disordered" evidence="7">
    <location>
        <begin position="31"/>
        <end position="64"/>
    </location>
</feature>
<dbReference type="GO" id="GO:0006384">
    <property type="term" value="P:transcription initiation at RNA polymerase III promoter"/>
    <property type="evidence" value="ECO:0000318"/>
    <property type="project" value="GO_Central"/>
</dbReference>
<evidence type="ECO:0000256" key="2">
    <source>
        <dbReference type="ARBA" id="ARBA00006898"/>
    </source>
</evidence>
<dbReference type="SUPFAM" id="SSF47819">
    <property type="entry name" value="HRDC-like"/>
    <property type="match status" value="1"/>
</dbReference>
<proteinExistence type="inferred from homology"/>
<dbReference type="STRING" id="237631.A0A0D1CVH2"/>
<comment type="subcellular location">
    <subcellularLocation>
        <location evidence="1">Nucleus</location>
    </subcellularLocation>
</comment>
<dbReference type="InterPro" id="IPR038324">
    <property type="entry name" value="Rpb4/RPC9_sf"/>
</dbReference>
<name>A0A0D1CVH2_MYCMD</name>
<dbReference type="FunCoup" id="A0A0D1CVH2">
    <property type="interactions" value="90"/>
</dbReference>
<dbReference type="PANTHER" id="PTHR15561">
    <property type="entry name" value="CALCITONIN GENE-RELATED PEPTIDE-RECEPTOR COMPONENT PROTEIN"/>
    <property type="match status" value="1"/>
</dbReference>
<feature type="compositionally biased region" description="Basic and acidic residues" evidence="7">
    <location>
        <begin position="232"/>
        <end position="241"/>
    </location>
</feature>
<dbReference type="Proteomes" id="UP000000561">
    <property type="component" value="Chromosome 3"/>
</dbReference>
<feature type="compositionally biased region" description="Acidic residues" evidence="7">
    <location>
        <begin position="243"/>
        <end position="256"/>
    </location>
</feature>
<dbReference type="InterPro" id="IPR038846">
    <property type="entry name" value="RPC9"/>
</dbReference>
<dbReference type="Pfam" id="PF03874">
    <property type="entry name" value="RNA_pol_Rpb4"/>
    <property type="match status" value="1"/>
</dbReference>
<protein>
    <recommendedName>
        <fullName evidence="3">DNA-directed RNA polymerase III subunit RPC9</fullName>
    </recommendedName>
</protein>
<dbReference type="OMA" id="EERFHPH"/>
<dbReference type="VEuPathDB" id="FungiDB:UMAG_01595"/>
<dbReference type="InterPro" id="IPR010997">
    <property type="entry name" value="HRDC-like_sf"/>
</dbReference>
<feature type="region of interest" description="Disordered" evidence="7">
    <location>
        <begin position="221"/>
        <end position="256"/>
    </location>
</feature>
<dbReference type="PANTHER" id="PTHR15561:SF0">
    <property type="entry name" value="DNA-DIRECTED RNA POLYMERASE III SUBUNIT RPC9"/>
    <property type="match status" value="1"/>
</dbReference>
<keyword evidence="4" id="KW-0240">DNA-directed RNA polymerase</keyword>
<dbReference type="GO" id="GO:0005666">
    <property type="term" value="C:RNA polymerase III complex"/>
    <property type="evidence" value="ECO:0000318"/>
    <property type="project" value="GO_Central"/>
</dbReference>
<accession>A0A0D1CVH2</accession>
<evidence type="ECO:0000256" key="1">
    <source>
        <dbReference type="ARBA" id="ARBA00004123"/>
    </source>
</evidence>
<evidence type="ECO:0000256" key="6">
    <source>
        <dbReference type="ARBA" id="ARBA00023242"/>
    </source>
</evidence>
<sequence>MRILKARSALLSDFEVLKVLKEMESEQKAQVHGAIELSEAEDMSEDALRNASTTKSDGDDDSWLSKVPENLRTIQYETISSLSQVTKPCAHQTAENIVAFLDELKARGYSIHDSEAKRGGLGLNRSERLQIVNHAPQSVVELHTLVEELEERFHPHQIEELIALVQTYLPIHPSADVNAYAAKGAQDDPAAVNGIVDESFAEAPAQMSQFTGQVAAAADLDGTDQQNLSNSREPDAERQAADLDYEEDPDVEMDEDDFVHEGGGVIGVEDADADD</sequence>
<dbReference type="InterPro" id="IPR006590">
    <property type="entry name" value="RNA_pol_Rpb4/RPC9_core"/>
</dbReference>